<name>A0A9N7Y7S7_PLEPL</name>
<dbReference type="AlphaFoldDB" id="A0A9N7Y7S7"/>
<dbReference type="Proteomes" id="UP001153269">
    <property type="component" value="Unassembled WGS sequence"/>
</dbReference>
<evidence type="ECO:0000313" key="2">
    <source>
        <dbReference type="EMBL" id="CAB1421530.1"/>
    </source>
</evidence>
<feature type="region of interest" description="Disordered" evidence="1">
    <location>
        <begin position="1"/>
        <end position="98"/>
    </location>
</feature>
<evidence type="ECO:0000256" key="1">
    <source>
        <dbReference type="SAM" id="MobiDB-lite"/>
    </source>
</evidence>
<feature type="compositionally biased region" description="Low complexity" evidence="1">
    <location>
        <begin position="27"/>
        <end position="43"/>
    </location>
</feature>
<comment type="caution">
    <text evidence="2">The sequence shown here is derived from an EMBL/GenBank/DDBJ whole genome shotgun (WGS) entry which is preliminary data.</text>
</comment>
<protein>
    <submittedName>
        <fullName evidence="2">Uncharacterized protein</fullName>
    </submittedName>
</protein>
<feature type="compositionally biased region" description="Low complexity" evidence="1">
    <location>
        <begin position="169"/>
        <end position="186"/>
    </location>
</feature>
<feature type="region of interest" description="Disordered" evidence="1">
    <location>
        <begin position="163"/>
        <end position="227"/>
    </location>
</feature>
<accession>A0A9N7Y7S7</accession>
<gene>
    <name evidence="2" type="ORF">PLEPLA_LOCUS9416</name>
</gene>
<proteinExistence type="predicted"/>
<reference evidence="2" key="1">
    <citation type="submission" date="2020-03" db="EMBL/GenBank/DDBJ databases">
        <authorList>
            <person name="Weist P."/>
        </authorList>
    </citation>
    <scope>NUCLEOTIDE SEQUENCE</scope>
</reference>
<organism evidence="2 3">
    <name type="scientific">Pleuronectes platessa</name>
    <name type="common">European plaice</name>
    <dbReference type="NCBI Taxonomy" id="8262"/>
    <lineage>
        <taxon>Eukaryota</taxon>
        <taxon>Metazoa</taxon>
        <taxon>Chordata</taxon>
        <taxon>Craniata</taxon>
        <taxon>Vertebrata</taxon>
        <taxon>Euteleostomi</taxon>
        <taxon>Actinopterygii</taxon>
        <taxon>Neopterygii</taxon>
        <taxon>Teleostei</taxon>
        <taxon>Neoteleostei</taxon>
        <taxon>Acanthomorphata</taxon>
        <taxon>Carangaria</taxon>
        <taxon>Pleuronectiformes</taxon>
        <taxon>Pleuronectoidei</taxon>
        <taxon>Pleuronectidae</taxon>
        <taxon>Pleuronectes</taxon>
    </lineage>
</organism>
<evidence type="ECO:0000313" key="3">
    <source>
        <dbReference type="Proteomes" id="UP001153269"/>
    </source>
</evidence>
<sequence length="297" mass="33523">MRKGQRASSSPESEESQRPWLTDSEEQSSPSGCSSGEDSSSDSVTEAESAMKRSQRFSRSFSFGEDQQLQPERNEDGEEEPSPENSKGEPVTEQVATKSAAECVRLEQRENFGDTNVTQRSGLFRPQRLWLAMTRCLSLRWPPCLSINRQTNRKLAYQLDLDQSEDTRLSSTSESSNRSSSSTSTTDGREVASVKHQEEEVRSRVVKSAPPPRRGVSRSSPRLPRARQVTDSVLASLILEKEMFLRIELVDSGEERDDLRYRAEWKLSERTKELAEGVWLSRSQKNKYDGLTSYGIG</sequence>
<dbReference type="EMBL" id="CADEAL010000528">
    <property type="protein sequence ID" value="CAB1421530.1"/>
    <property type="molecule type" value="Genomic_DNA"/>
</dbReference>
<keyword evidence="3" id="KW-1185">Reference proteome</keyword>
<feature type="compositionally biased region" description="Basic and acidic residues" evidence="1">
    <location>
        <begin position="187"/>
        <end position="203"/>
    </location>
</feature>